<dbReference type="Pfam" id="PF00067">
    <property type="entry name" value="p450"/>
    <property type="match status" value="1"/>
</dbReference>
<dbReference type="PANTHER" id="PTHR47950">
    <property type="entry name" value="CYTOCHROME P450, FAMILY 76, SUBFAMILY C, POLYPEPTIDE 5-RELATED"/>
    <property type="match status" value="1"/>
</dbReference>
<dbReference type="Gene3D" id="1.10.630.10">
    <property type="entry name" value="Cytochrome P450"/>
    <property type="match status" value="1"/>
</dbReference>
<dbReference type="PROSITE" id="PS00086">
    <property type="entry name" value="CYTOCHROME_P450"/>
    <property type="match status" value="1"/>
</dbReference>
<evidence type="ECO:0000256" key="8">
    <source>
        <dbReference type="SAM" id="Phobius"/>
    </source>
</evidence>
<evidence type="ECO:0000313" key="9">
    <source>
        <dbReference type="EMBL" id="KAJ9139917.1"/>
    </source>
</evidence>
<dbReference type="InterPro" id="IPR017972">
    <property type="entry name" value="Cyt_P450_CS"/>
</dbReference>
<evidence type="ECO:0000256" key="5">
    <source>
        <dbReference type="ARBA" id="ARBA00023002"/>
    </source>
</evidence>
<dbReference type="PANTHER" id="PTHR47950:SF49">
    <property type="entry name" value="CYTOCHROME P450"/>
    <property type="match status" value="1"/>
</dbReference>
<gene>
    <name evidence="9" type="ORF">P3X46_030609</name>
</gene>
<feature type="transmembrane region" description="Helical" evidence="8">
    <location>
        <begin position="12"/>
        <end position="31"/>
    </location>
</feature>
<protein>
    <recommendedName>
        <fullName evidence="11">Cytochrome P450</fullName>
    </recommendedName>
</protein>
<evidence type="ECO:0000256" key="4">
    <source>
        <dbReference type="ARBA" id="ARBA00022723"/>
    </source>
</evidence>
<keyword evidence="7" id="KW-0503">Monooxygenase</keyword>
<comment type="cofactor">
    <cofactor evidence="1">
        <name>heme</name>
        <dbReference type="ChEBI" id="CHEBI:30413"/>
    </cofactor>
</comment>
<dbReference type="InterPro" id="IPR036396">
    <property type="entry name" value="Cyt_P450_sf"/>
</dbReference>
<dbReference type="CDD" id="cd11073">
    <property type="entry name" value="CYP76-like"/>
    <property type="match status" value="1"/>
</dbReference>
<dbReference type="EMBL" id="JARPOI010000017">
    <property type="protein sequence ID" value="KAJ9139917.1"/>
    <property type="molecule type" value="Genomic_DNA"/>
</dbReference>
<accession>A0ABQ9KIZ5</accession>
<dbReference type="PRINTS" id="PR00463">
    <property type="entry name" value="EP450I"/>
</dbReference>
<dbReference type="SUPFAM" id="SSF48264">
    <property type="entry name" value="Cytochrome P450"/>
    <property type="match status" value="1"/>
</dbReference>
<sequence length="503" mass="57261">MDQTHIALTRVVYLFTHPFLLLLVPFIFIILKHFSSSSSKRHPLPPGPKAWPIVGNLLHIGKMPHISMANYAKAHGPLISLRLGTRVLIVGSSPMAAAEILRTNDRLLSGRCVPKAAPYRSQELDRVSLVWAPHCTDEWKSLRALCRTELFSAKAIESQASLREKKVAQMVKFLLNRQAKVVNVGEVVFATVFNTLSNLFFSKDLIGLEDKKVASGLKNLIWKMMELATTPNIADFYPMLAGLDPQGLRRKSIKCVQELFHVWEIYVKERRQKHGQDAPKNDFLDVFLANGFQDDQINWLVIELFSAGTDTTTTTIEWAVAELIKNKQVMSKVREELDREINKDWIHESQVSQLPYLNACIKETLRLHPPVPFLIPRRAVENCEIMNYTIPKDSQILVNVWAIGRDPSAWEDPLLFKPERFLGSSLDLKGRDYEFLPFGSGRRICPGLPMATRQLPLILASLIHCFHWSLENGEDPVELNMTEKFGITLQKEHPLLIVPKRKL</sequence>
<dbReference type="InterPro" id="IPR002401">
    <property type="entry name" value="Cyt_P450_E_grp-I"/>
</dbReference>
<evidence type="ECO:0008006" key="11">
    <source>
        <dbReference type="Google" id="ProtNLM"/>
    </source>
</evidence>
<dbReference type="PRINTS" id="PR00385">
    <property type="entry name" value="P450"/>
</dbReference>
<keyword evidence="3 7" id="KW-0349">Heme</keyword>
<comment type="similarity">
    <text evidence="2 7">Belongs to the cytochrome P450 family.</text>
</comment>
<comment type="caution">
    <text evidence="9">The sequence shown here is derived from an EMBL/GenBank/DDBJ whole genome shotgun (WGS) entry which is preliminary data.</text>
</comment>
<evidence type="ECO:0000256" key="3">
    <source>
        <dbReference type="ARBA" id="ARBA00022617"/>
    </source>
</evidence>
<keyword evidence="8" id="KW-0472">Membrane</keyword>
<evidence type="ECO:0000256" key="6">
    <source>
        <dbReference type="ARBA" id="ARBA00023004"/>
    </source>
</evidence>
<organism evidence="9 10">
    <name type="scientific">Hevea brasiliensis</name>
    <name type="common">Para rubber tree</name>
    <name type="synonym">Siphonia brasiliensis</name>
    <dbReference type="NCBI Taxonomy" id="3981"/>
    <lineage>
        <taxon>Eukaryota</taxon>
        <taxon>Viridiplantae</taxon>
        <taxon>Streptophyta</taxon>
        <taxon>Embryophyta</taxon>
        <taxon>Tracheophyta</taxon>
        <taxon>Spermatophyta</taxon>
        <taxon>Magnoliopsida</taxon>
        <taxon>eudicotyledons</taxon>
        <taxon>Gunneridae</taxon>
        <taxon>Pentapetalae</taxon>
        <taxon>rosids</taxon>
        <taxon>fabids</taxon>
        <taxon>Malpighiales</taxon>
        <taxon>Euphorbiaceae</taxon>
        <taxon>Crotonoideae</taxon>
        <taxon>Micrandreae</taxon>
        <taxon>Hevea</taxon>
    </lineage>
</organism>
<keyword evidence="8" id="KW-0812">Transmembrane</keyword>
<name>A0ABQ9KIZ5_HEVBR</name>
<evidence type="ECO:0000256" key="7">
    <source>
        <dbReference type="RuleBase" id="RU000461"/>
    </source>
</evidence>
<dbReference type="Proteomes" id="UP001174677">
    <property type="component" value="Chromosome 17"/>
</dbReference>
<keyword evidence="8" id="KW-1133">Transmembrane helix</keyword>
<keyword evidence="4 7" id="KW-0479">Metal-binding</keyword>
<proteinExistence type="inferred from homology"/>
<keyword evidence="10" id="KW-1185">Reference proteome</keyword>
<evidence type="ECO:0000313" key="10">
    <source>
        <dbReference type="Proteomes" id="UP001174677"/>
    </source>
</evidence>
<keyword evidence="5 7" id="KW-0560">Oxidoreductase</keyword>
<reference evidence="9" key="1">
    <citation type="journal article" date="2023" name="Plant Biotechnol. J.">
        <title>Chromosome-level wild Hevea brasiliensis genome provides new tools for genomic-assisted breeding and valuable loci to elevate rubber yield.</title>
        <authorList>
            <person name="Cheng H."/>
            <person name="Song X."/>
            <person name="Hu Y."/>
            <person name="Wu T."/>
            <person name="Yang Q."/>
            <person name="An Z."/>
            <person name="Feng S."/>
            <person name="Deng Z."/>
            <person name="Wu W."/>
            <person name="Zeng X."/>
            <person name="Tu M."/>
            <person name="Wang X."/>
            <person name="Huang H."/>
        </authorList>
    </citation>
    <scope>NUCLEOTIDE SEQUENCE</scope>
    <source>
        <strain evidence="9">MT/VB/25A 57/8</strain>
    </source>
</reference>
<keyword evidence="6 7" id="KW-0408">Iron</keyword>
<dbReference type="InterPro" id="IPR001128">
    <property type="entry name" value="Cyt_P450"/>
</dbReference>
<evidence type="ECO:0000256" key="1">
    <source>
        <dbReference type="ARBA" id="ARBA00001971"/>
    </source>
</evidence>
<evidence type="ECO:0000256" key="2">
    <source>
        <dbReference type="ARBA" id="ARBA00010617"/>
    </source>
</evidence>